<evidence type="ECO:0000256" key="5">
    <source>
        <dbReference type="ARBA" id="ARBA00022801"/>
    </source>
</evidence>
<proteinExistence type="inferred from homology"/>
<evidence type="ECO:0000256" key="2">
    <source>
        <dbReference type="ARBA" id="ARBA00022670"/>
    </source>
</evidence>
<organism evidence="12 13">
    <name type="scientific">Tigriopus californicus</name>
    <name type="common">Marine copepod</name>
    <dbReference type="NCBI Taxonomy" id="6832"/>
    <lineage>
        <taxon>Eukaryota</taxon>
        <taxon>Metazoa</taxon>
        <taxon>Ecdysozoa</taxon>
        <taxon>Arthropoda</taxon>
        <taxon>Crustacea</taxon>
        <taxon>Multicrustacea</taxon>
        <taxon>Hexanauplia</taxon>
        <taxon>Copepoda</taxon>
        <taxon>Harpacticoida</taxon>
        <taxon>Harpacticidae</taxon>
        <taxon>Tigriopus</taxon>
    </lineage>
</organism>
<evidence type="ECO:0000256" key="7">
    <source>
        <dbReference type="ARBA" id="ARBA00023180"/>
    </source>
</evidence>
<comment type="similarity">
    <text evidence="1 10">Belongs to the peptidase A1 family.</text>
</comment>
<accession>A0A553NCB8</accession>
<feature type="domain" description="Peptidase A1" evidence="11">
    <location>
        <begin position="84"/>
        <end position="400"/>
    </location>
</feature>
<dbReference type="InterPro" id="IPR021109">
    <property type="entry name" value="Peptidase_aspartic_dom_sf"/>
</dbReference>
<keyword evidence="7" id="KW-0325">Glycoprotein</keyword>
<feature type="active site" evidence="8">
    <location>
        <position position="102"/>
    </location>
</feature>
<sequence>MASVVDRENRKNTQIMRGIIAFLTLALLGYVLGEKPLVRVPVTKIQTARRHFQAVGTSLDIVRKRWNTKGPHPEPLSNYLDAQYFGAITIGNPPQSFMVVFDTGSSNLWVPSRKCHYTNIACLLHNKYDANASKTYKKNGKKFAIQYGSGSLSGFLSQDTVNVGGIDVKNQVFAEALSEPGMAFVAAKFDGILGMGYPNIAVNKVTPVFNNMVQQGEVDDPIFSFYLNRNPDAEVGGEIILGGSDPDHYEAPFAYVPVTRKGYWQFKMDSVTVGGTSFCKKGCQAIADTGTSLIAGPSDEVTKINKMLGGTPVMGGEYMIDCKKIDSLPNIDFTLGGKKFTLTGKDYVMQIKSMGKLICLSGFMGLDVPPPMGPIWILGDVFIGRFYTEFDMKNDRVGFANAK</sequence>
<evidence type="ECO:0000256" key="3">
    <source>
        <dbReference type="ARBA" id="ARBA00022729"/>
    </source>
</evidence>
<feature type="disulfide bond" evidence="9">
    <location>
        <begin position="279"/>
        <end position="283"/>
    </location>
</feature>
<dbReference type="InterPro" id="IPR001461">
    <property type="entry name" value="Aspartic_peptidase_A1"/>
</dbReference>
<dbReference type="PRINTS" id="PR00792">
    <property type="entry name" value="PEPSIN"/>
</dbReference>
<evidence type="ECO:0000313" key="12">
    <source>
        <dbReference type="EMBL" id="TRY63091.1"/>
    </source>
</evidence>
<evidence type="ECO:0000256" key="9">
    <source>
        <dbReference type="PIRSR" id="PIRSR601461-2"/>
    </source>
</evidence>
<keyword evidence="2 10" id="KW-0645">Protease</keyword>
<dbReference type="PROSITE" id="PS00141">
    <property type="entry name" value="ASP_PROTEASE"/>
    <property type="match status" value="2"/>
</dbReference>
<evidence type="ECO:0000256" key="4">
    <source>
        <dbReference type="ARBA" id="ARBA00022750"/>
    </source>
</evidence>
<name>A0A553NCB8_TIGCA</name>
<dbReference type="PROSITE" id="PS51767">
    <property type="entry name" value="PEPTIDASE_A1"/>
    <property type="match status" value="1"/>
</dbReference>
<dbReference type="GO" id="GO:0004190">
    <property type="term" value="F:aspartic-type endopeptidase activity"/>
    <property type="evidence" value="ECO:0007669"/>
    <property type="project" value="UniProtKB-KW"/>
</dbReference>
<dbReference type="OMA" id="KGEYMIS"/>
<keyword evidence="13" id="KW-1185">Reference proteome</keyword>
<dbReference type="PANTHER" id="PTHR47966:SF51">
    <property type="entry name" value="BETA-SITE APP-CLEAVING ENZYME, ISOFORM A-RELATED"/>
    <property type="match status" value="1"/>
</dbReference>
<protein>
    <recommendedName>
        <fullName evidence="11">Peptidase A1 domain-containing protein</fullName>
    </recommendedName>
</protein>
<keyword evidence="6 9" id="KW-1015">Disulfide bond</keyword>
<gene>
    <name evidence="12" type="ORF">TCAL_00327</name>
</gene>
<dbReference type="PANTHER" id="PTHR47966">
    <property type="entry name" value="BETA-SITE APP-CLEAVING ENZYME, ISOFORM A-RELATED"/>
    <property type="match status" value="1"/>
</dbReference>
<dbReference type="InterPro" id="IPR001969">
    <property type="entry name" value="Aspartic_peptidase_AS"/>
</dbReference>
<keyword evidence="3" id="KW-0732">Signal</keyword>
<evidence type="ECO:0000313" key="13">
    <source>
        <dbReference type="Proteomes" id="UP000318571"/>
    </source>
</evidence>
<reference evidence="12 13" key="1">
    <citation type="journal article" date="2018" name="Nat. Ecol. Evol.">
        <title>Genomic signatures of mitonuclear coevolution across populations of Tigriopus californicus.</title>
        <authorList>
            <person name="Barreto F.S."/>
            <person name="Watson E.T."/>
            <person name="Lima T.G."/>
            <person name="Willett C.S."/>
            <person name="Edmands S."/>
            <person name="Li W."/>
            <person name="Burton R.S."/>
        </authorList>
    </citation>
    <scope>NUCLEOTIDE SEQUENCE [LARGE SCALE GENOMIC DNA]</scope>
    <source>
        <strain evidence="12 13">San Diego</strain>
    </source>
</reference>
<dbReference type="GO" id="GO:0006508">
    <property type="term" value="P:proteolysis"/>
    <property type="evidence" value="ECO:0007669"/>
    <property type="project" value="UniProtKB-KW"/>
</dbReference>
<keyword evidence="5 10" id="KW-0378">Hydrolase</keyword>
<evidence type="ECO:0000256" key="8">
    <source>
        <dbReference type="PIRSR" id="PIRSR601461-1"/>
    </source>
</evidence>
<dbReference type="InterPro" id="IPR033121">
    <property type="entry name" value="PEPTIDASE_A1"/>
</dbReference>
<feature type="disulfide bond" evidence="9">
    <location>
        <begin position="115"/>
        <end position="122"/>
    </location>
</feature>
<dbReference type="FunFam" id="2.40.70.10:FF:000044">
    <property type="entry name" value="Lysosomal aspartic protease"/>
    <property type="match status" value="1"/>
</dbReference>
<dbReference type="FunFam" id="2.40.70.10:FF:000009">
    <property type="entry name" value="Aspartic proteinase A1"/>
    <property type="match status" value="1"/>
</dbReference>
<evidence type="ECO:0000256" key="6">
    <source>
        <dbReference type="ARBA" id="ARBA00023157"/>
    </source>
</evidence>
<dbReference type="EMBL" id="VCGU01000458">
    <property type="protein sequence ID" value="TRY63091.1"/>
    <property type="molecule type" value="Genomic_DNA"/>
</dbReference>
<dbReference type="Pfam" id="PF00026">
    <property type="entry name" value="Asp"/>
    <property type="match status" value="1"/>
</dbReference>
<keyword evidence="4 10" id="KW-0064">Aspartyl protease</keyword>
<feature type="disulfide bond" evidence="9">
    <location>
        <begin position="322"/>
        <end position="359"/>
    </location>
</feature>
<dbReference type="Proteomes" id="UP000318571">
    <property type="component" value="Chromosome 10"/>
</dbReference>
<evidence type="ECO:0000256" key="1">
    <source>
        <dbReference type="ARBA" id="ARBA00007447"/>
    </source>
</evidence>
<evidence type="ECO:0000256" key="10">
    <source>
        <dbReference type="RuleBase" id="RU000454"/>
    </source>
</evidence>
<dbReference type="Gene3D" id="2.60.40.1960">
    <property type="match status" value="1"/>
</dbReference>
<feature type="active site" evidence="8">
    <location>
        <position position="288"/>
    </location>
</feature>
<dbReference type="STRING" id="6832.A0A553NCB8"/>
<evidence type="ECO:0000259" key="11">
    <source>
        <dbReference type="PROSITE" id="PS51767"/>
    </source>
</evidence>
<dbReference type="AlphaFoldDB" id="A0A553NCB8"/>
<dbReference type="SUPFAM" id="SSF50630">
    <property type="entry name" value="Acid proteases"/>
    <property type="match status" value="1"/>
</dbReference>
<comment type="caution">
    <text evidence="12">The sequence shown here is derived from an EMBL/GenBank/DDBJ whole genome shotgun (WGS) entry which is preliminary data.</text>
</comment>
<dbReference type="Gene3D" id="2.40.70.10">
    <property type="entry name" value="Acid Proteases"/>
    <property type="match status" value="2"/>
</dbReference>